<feature type="region of interest" description="Disordered" evidence="1">
    <location>
        <begin position="36"/>
        <end position="178"/>
    </location>
</feature>
<evidence type="ECO:0000313" key="3">
    <source>
        <dbReference type="EMBL" id="MDA0137200.1"/>
    </source>
</evidence>
<keyword evidence="2" id="KW-0472">Membrane</keyword>
<reference evidence="3" key="1">
    <citation type="submission" date="2022-10" db="EMBL/GenBank/DDBJ databases">
        <title>The WGS of Solirubrobacter sp. CPCC 204708.</title>
        <authorList>
            <person name="Jiang Z."/>
        </authorList>
    </citation>
    <scope>NUCLEOTIDE SEQUENCE</scope>
    <source>
        <strain evidence="3">CPCC 204708</strain>
    </source>
</reference>
<dbReference type="InterPro" id="IPR015943">
    <property type="entry name" value="WD40/YVTN_repeat-like_dom_sf"/>
</dbReference>
<proteinExistence type="predicted"/>
<evidence type="ECO:0000313" key="4">
    <source>
        <dbReference type="Proteomes" id="UP001147700"/>
    </source>
</evidence>
<sequence>MTREPNLWARRPHDRHPDLYEAEYAKQLERIARIRTTVSAGLPHDEPPTHASGDERWLAPAGPRDDAPWAAMGGPCDDEAPPRAAAADASARVRRDGTSTRWDVAPADLAPPLGEPPRPWRRPPEWRRHNGTPGGTASSWEAPAAAQPDSRRPATTPQDAPARPAPGSRRSGAGTTRSRRLAVARWAALVAIAVGLAASALWLVRSEPRTAAAATTFRVPAQPTGIAVAGGRVWVAGPGAGAVWILDPATGRPAAPALRTGGTPARVAVGPRWAWVADTRSGAIVRARADGTGAPRVLSRGPDVTDVAVAAGAVWAAGSADGTIRVRPDRGPWRTLHVGSRPLALAADERRVVAVDASTGTLVRLSAARRRVEGPPIALGGAPVDVALDGEHAWAVDSAAGTLQRIDVDRGVADLPAPLCAAPLAVAAGRGEVFVLCRGDRALLHLDGLTGQLRRRTPLPAPPTALALDDRHVWIAAGEHEVIRVDR</sequence>
<dbReference type="InterPro" id="IPR051200">
    <property type="entry name" value="Host-pathogen_enzymatic-act"/>
</dbReference>
<evidence type="ECO:0000256" key="2">
    <source>
        <dbReference type="SAM" id="Phobius"/>
    </source>
</evidence>
<evidence type="ECO:0000256" key="1">
    <source>
        <dbReference type="SAM" id="MobiDB-lite"/>
    </source>
</evidence>
<dbReference type="PANTHER" id="PTHR47197:SF3">
    <property type="entry name" value="DIHYDRO-HEME D1 DEHYDROGENASE"/>
    <property type="match status" value="1"/>
</dbReference>
<organism evidence="3 4">
    <name type="scientific">Solirubrobacter deserti</name>
    <dbReference type="NCBI Taxonomy" id="2282478"/>
    <lineage>
        <taxon>Bacteria</taxon>
        <taxon>Bacillati</taxon>
        <taxon>Actinomycetota</taxon>
        <taxon>Thermoleophilia</taxon>
        <taxon>Solirubrobacterales</taxon>
        <taxon>Solirubrobacteraceae</taxon>
        <taxon>Solirubrobacter</taxon>
    </lineage>
</organism>
<accession>A0ABT4RFW9</accession>
<keyword evidence="2" id="KW-1133">Transmembrane helix</keyword>
<dbReference type="RefSeq" id="WP_270006252.1">
    <property type="nucleotide sequence ID" value="NZ_JAPCID010000008.1"/>
</dbReference>
<keyword evidence="2" id="KW-0812">Transmembrane</keyword>
<name>A0ABT4RFW9_9ACTN</name>
<protein>
    <recommendedName>
        <fullName evidence="5">PQQ-binding-like beta-propeller repeat protein</fullName>
    </recommendedName>
</protein>
<feature type="transmembrane region" description="Helical" evidence="2">
    <location>
        <begin position="186"/>
        <end position="204"/>
    </location>
</feature>
<dbReference type="Proteomes" id="UP001147700">
    <property type="component" value="Unassembled WGS sequence"/>
</dbReference>
<dbReference type="SUPFAM" id="SSF63829">
    <property type="entry name" value="Calcium-dependent phosphotriesterase"/>
    <property type="match status" value="1"/>
</dbReference>
<dbReference type="Gene3D" id="2.130.10.10">
    <property type="entry name" value="YVTN repeat-like/Quinoprotein amine dehydrogenase"/>
    <property type="match status" value="2"/>
</dbReference>
<feature type="compositionally biased region" description="Low complexity" evidence="1">
    <location>
        <begin position="167"/>
        <end position="176"/>
    </location>
</feature>
<comment type="caution">
    <text evidence="3">The sequence shown here is derived from an EMBL/GenBank/DDBJ whole genome shotgun (WGS) entry which is preliminary data.</text>
</comment>
<keyword evidence="4" id="KW-1185">Reference proteome</keyword>
<dbReference type="EMBL" id="JAPCID010000008">
    <property type="protein sequence ID" value="MDA0137200.1"/>
    <property type="molecule type" value="Genomic_DNA"/>
</dbReference>
<gene>
    <name evidence="3" type="ORF">OJ962_06800</name>
</gene>
<feature type="compositionally biased region" description="Basic and acidic residues" evidence="1">
    <location>
        <begin position="43"/>
        <end position="67"/>
    </location>
</feature>
<evidence type="ECO:0008006" key="5">
    <source>
        <dbReference type="Google" id="ProtNLM"/>
    </source>
</evidence>
<dbReference type="PANTHER" id="PTHR47197">
    <property type="entry name" value="PROTEIN NIRF"/>
    <property type="match status" value="1"/>
</dbReference>